<evidence type="ECO:0000256" key="1">
    <source>
        <dbReference type="ARBA" id="ARBA00007532"/>
    </source>
</evidence>
<feature type="binding site" evidence="5">
    <location>
        <position position="276"/>
    </location>
    <ligand>
        <name>NAD(+)</name>
        <dbReference type="ChEBI" id="CHEBI:57540"/>
    </ligand>
</feature>
<dbReference type="SUPFAM" id="SSF51905">
    <property type="entry name" value="FAD/NAD(P)-binding domain"/>
    <property type="match status" value="1"/>
</dbReference>
<dbReference type="EC" id="1.8.1.4" evidence="9"/>
<dbReference type="FunFam" id="3.30.390.30:FF:000012">
    <property type="entry name" value="Putative dihydrolipoamide dehydrogenase"/>
    <property type="match status" value="1"/>
</dbReference>
<keyword evidence="5" id="KW-0520">NAD</keyword>
<dbReference type="PANTHER" id="PTHR43014">
    <property type="entry name" value="MERCURIC REDUCTASE"/>
    <property type="match status" value="1"/>
</dbReference>
<dbReference type="FunFam" id="1.10.287.990:FF:000004">
    <property type="entry name" value="Dihydrolipoamide dehydrogenase"/>
    <property type="match status" value="1"/>
</dbReference>
<keyword evidence="9" id="KW-0560">Oxidoreductase</keyword>
<dbReference type="NCBIfam" id="NF004939">
    <property type="entry name" value="PRK06292.1-1"/>
    <property type="match status" value="1"/>
</dbReference>
<evidence type="ECO:0000256" key="4">
    <source>
        <dbReference type="PIRSR" id="PIRSR000350-2"/>
    </source>
</evidence>
<dbReference type="InterPro" id="IPR036188">
    <property type="entry name" value="FAD/NAD-bd_sf"/>
</dbReference>
<evidence type="ECO:0000313" key="9">
    <source>
        <dbReference type="EMBL" id="EGU29665.1"/>
    </source>
</evidence>
<dbReference type="PRINTS" id="PR00411">
    <property type="entry name" value="PNDRDTASEI"/>
</dbReference>
<dbReference type="Proteomes" id="UP000004605">
    <property type="component" value="Unassembled WGS sequence"/>
</dbReference>
<feature type="domain" description="Pyridine nucleotide-disulphide oxidoreductase dimerisation" evidence="7">
    <location>
        <begin position="356"/>
        <end position="465"/>
    </location>
</feature>
<comment type="similarity">
    <text evidence="1">Belongs to the class-I pyridine nucleotide-disulfide oxidoreductase family.</text>
</comment>
<evidence type="ECO:0000256" key="6">
    <source>
        <dbReference type="PIRSR" id="PIRSR000350-4"/>
    </source>
</evidence>
<dbReference type="OrthoDB" id="9800167at2"/>
<name>F9S8I9_9VIBR</name>
<feature type="binding site" evidence="5">
    <location>
        <begin position="179"/>
        <end position="186"/>
    </location>
    <ligand>
        <name>NAD(+)</name>
        <dbReference type="ChEBI" id="CHEBI:57540"/>
    </ligand>
</feature>
<dbReference type="Pfam" id="PF02852">
    <property type="entry name" value="Pyr_redox_dim"/>
    <property type="match status" value="1"/>
</dbReference>
<evidence type="ECO:0000313" key="10">
    <source>
        <dbReference type="Proteomes" id="UP000004605"/>
    </source>
</evidence>
<protein>
    <submittedName>
        <fullName evidence="9">Dihydrolipoamide dehydrogenase</fullName>
        <ecNumber evidence="9">1.8.1.4</ecNumber>
    </submittedName>
</protein>
<dbReference type="Gene3D" id="3.50.50.60">
    <property type="entry name" value="FAD/NAD(P)-binding domain"/>
    <property type="match status" value="2"/>
</dbReference>
<dbReference type="Gene3D" id="1.10.287.990">
    <property type="entry name" value="Fe,Mn superoxide dismutase (SOD) domain"/>
    <property type="match status" value="1"/>
</dbReference>
<feature type="active site" description="Proton acceptor" evidence="4">
    <location>
        <position position="455"/>
    </location>
</feature>
<dbReference type="RefSeq" id="WP_006714783.1">
    <property type="nucleotide sequence ID" value="NZ_AFWF01000319.1"/>
</dbReference>
<sequence>MKQLIVDVAVIGGGTAGLGAYRAAKAHTDSVVMIEGGPYGTTCARVGCMPSKLLIAAAESVHQIEKAPGFGVHPQGEIVINGREVMDRVKRERDRFVGFVLEGVDEIPAEDKVAGFAKFIDNNTLIVDDHTTIKAERIVIATGSRPAYPAVWNELGDRLVINDDVFDWDDLPESVAVFGPGVIGLELGQALHRLGVKVKVFGLGGQVGPLTDPEVMAYATKAFQEEFYLDPDVKVESMKRIAATNEGEVDKVEIQFINHAGELETFIVDYVLAATGRRPNVDKLDIENTSLELDARGVPTADYYTLQTSVKSIFIAGDASNQIPLLHEAADQARIAGDNAGRFPDMRAGLRRSVISAVFSDPQIAMVGETRKQIETRLGTCGCFAIGEVSFENQGRSRVMLRNKGLLHVYGEQGTGRFLGAEMMGPNAEHLAHLLAWAHQNKMTVSEMLDMPFYHPVIEEGVRTALRDLNAKLNLGPEMIKHCLDCGPGC</sequence>
<accession>F9S8I9</accession>
<evidence type="ECO:0000256" key="2">
    <source>
        <dbReference type="ARBA" id="ARBA00022630"/>
    </source>
</evidence>
<organism evidence="9 10">
    <name type="scientific">Vibrio ichthyoenteri ATCC 700023</name>
    <dbReference type="NCBI Taxonomy" id="870968"/>
    <lineage>
        <taxon>Bacteria</taxon>
        <taxon>Pseudomonadati</taxon>
        <taxon>Pseudomonadota</taxon>
        <taxon>Gammaproteobacteria</taxon>
        <taxon>Vibrionales</taxon>
        <taxon>Vibrionaceae</taxon>
        <taxon>Vibrio</taxon>
    </lineage>
</organism>
<dbReference type="GO" id="GO:0003955">
    <property type="term" value="F:NAD(P)H dehydrogenase (quinone) activity"/>
    <property type="evidence" value="ECO:0007669"/>
    <property type="project" value="TreeGrafter"/>
</dbReference>
<dbReference type="PRINTS" id="PR00368">
    <property type="entry name" value="FADPNR"/>
</dbReference>
<gene>
    <name evidence="9" type="ORF">VII00023_04567</name>
</gene>
<evidence type="ECO:0000256" key="3">
    <source>
        <dbReference type="ARBA" id="ARBA00022827"/>
    </source>
</evidence>
<feature type="domain" description="FAD/NAD(P)-binding" evidence="8">
    <location>
        <begin position="7"/>
        <end position="333"/>
    </location>
</feature>
<evidence type="ECO:0000256" key="5">
    <source>
        <dbReference type="PIRSR" id="PIRSR000350-3"/>
    </source>
</evidence>
<dbReference type="InterPro" id="IPR001100">
    <property type="entry name" value="Pyr_nuc-diS_OxRdtase"/>
</dbReference>
<dbReference type="AlphaFoldDB" id="F9S8I9"/>
<dbReference type="Gene3D" id="3.30.390.30">
    <property type="match status" value="1"/>
</dbReference>
<dbReference type="GO" id="GO:0004148">
    <property type="term" value="F:dihydrolipoyl dehydrogenase (NADH) activity"/>
    <property type="evidence" value="ECO:0007669"/>
    <property type="project" value="UniProtKB-EC"/>
</dbReference>
<dbReference type="InterPro" id="IPR004099">
    <property type="entry name" value="Pyr_nucl-diS_OxRdtase_dimer"/>
</dbReference>
<evidence type="ECO:0000259" key="8">
    <source>
        <dbReference type="Pfam" id="PF07992"/>
    </source>
</evidence>
<keyword evidence="3 5" id="KW-0274">FAD</keyword>
<comment type="caution">
    <text evidence="9">The sequence shown here is derived from an EMBL/GenBank/DDBJ whole genome shotgun (WGS) entry which is preliminary data.</text>
</comment>
<dbReference type="PIRSF" id="PIRSF000350">
    <property type="entry name" value="Mercury_reductase_MerA"/>
    <property type="match status" value="1"/>
</dbReference>
<dbReference type="SUPFAM" id="SSF55424">
    <property type="entry name" value="FAD/NAD-linked reductases, dimerisation (C-terminal) domain"/>
    <property type="match status" value="1"/>
</dbReference>
<dbReference type="InterPro" id="IPR023753">
    <property type="entry name" value="FAD/NAD-binding_dom"/>
</dbReference>
<dbReference type="InterPro" id="IPR036324">
    <property type="entry name" value="Mn/Fe_SOD_N_sf"/>
</dbReference>
<dbReference type="Pfam" id="PF07992">
    <property type="entry name" value="Pyr_redox_2"/>
    <property type="match status" value="1"/>
</dbReference>
<proteinExistence type="inferred from homology"/>
<dbReference type="PANTHER" id="PTHR43014:SF4">
    <property type="entry name" value="PYRIDINE NUCLEOTIDE-DISULFIDE OXIDOREDUCTASE RCLA-RELATED"/>
    <property type="match status" value="1"/>
</dbReference>
<reference evidence="9 10" key="1">
    <citation type="journal article" date="2012" name="Int. J. Syst. Evol. Microbiol.">
        <title>Vibrio caribbeanicus sp. nov., isolated from the marine sponge Scleritoderma cyanea.</title>
        <authorList>
            <person name="Hoffmann M."/>
            <person name="Monday S.R."/>
            <person name="Allard M.W."/>
            <person name="Strain E.A."/>
            <person name="Whittaker P."/>
            <person name="Naum M."/>
            <person name="McCarthy P.J."/>
            <person name="Lopez J.V."/>
            <person name="Fischer M."/>
            <person name="Brown E.W."/>
        </authorList>
    </citation>
    <scope>NUCLEOTIDE SEQUENCE [LARGE SCALE GENOMIC DNA]</scope>
    <source>
        <strain evidence="9 10">ATCC 700023</strain>
    </source>
</reference>
<keyword evidence="5" id="KW-0547">Nucleotide-binding</keyword>
<feature type="binding site" evidence="5">
    <location>
        <begin position="142"/>
        <end position="144"/>
    </location>
    <ligand>
        <name>FAD</name>
        <dbReference type="ChEBI" id="CHEBI:57692"/>
    </ligand>
</feature>
<keyword evidence="2" id="KW-0285">Flavoprotein</keyword>
<feature type="disulfide bond" description="Redox-active" evidence="6">
    <location>
        <begin position="43"/>
        <end position="48"/>
    </location>
</feature>
<keyword evidence="10" id="KW-1185">Reference proteome</keyword>
<dbReference type="GO" id="GO:0050660">
    <property type="term" value="F:flavin adenine dinucleotide binding"/>
    <property type="evidence" value="ECO:0007669"/>
    <property type="project" value="TreeGrafter"/>
</dbReference>
<evidence type="ECO:0000259" key="7">
    <source>
        <dbReference type="Pfam" id="PF02852"/>
    </source>
</evidence>
<feature type="binding site" evidence="5">
    <location>
        <position position="52"/>
    </location>
    <ligand>
        <name>FAD</name>
        <dbReference type="ChEBI" id="CHEBI:57692"/>
    </ligand>
</feature>
<comment type="cofactor">
    <cofactor evidence="5">
        <name>FAD</name>
        <dbReference type="ChEBI" id="CHEBI:57692"/>
    </cofactor>
    <text evidence="5">Binds 1 FAD per subunit.</text>
</comment>
<feature type="binding site" evidence="5">
    <location>
        <position position="318"/>
    </location>
    <ligand>
        <name>FAD</name>
        <dbReference type="ChEBI" id="CHEBI:57692"/>
    </ligand>
</feature>
<dbReference type="InterPro" id="IPR016156">
    <property type="entry name" value="FAD/NAD-linked_Rdtase_dimer_sf"/>
</dbReference>
<dbReference type="EMBL" id="AFWF01000319">
    <property type="protein sequence ID" value="EGU29665.1"/>
    <property type="molecule type" value="Genomic_DNA"/>
</dbReference>